<evidence type="ECO:0000313" key="3">
    <source>
        <dbReference type="EMBL" id="KAJ6833497.1"/>
    </source>
</evidence>
<feature type="transmembrane region" description="Helical" evidence="2">
    <location>
        <begin position="410"/>
        <end position="433"/>
    </location>
</feature>
<keyword evidence="4" id="KW-1185">Reference proteome</keyword>
<evidence type="ECO:0000313" key="4">
    <source>
        <dbReference type="Proteomes" id="UP001140949"/>
    </source>
</evidence>
<dbReference type="InterPro" id="IPR019144">
    <property type="entry name" value="Membralin"/>
</dbReference>
<dbReference type="PANTHER" id="PTHR21650:SF4">
    <property type="entry name" value="MEMBRALIN"/>
    <property type="match status" value="1"/>
</dbReference>
<protein>
    <recommendedName>
        <fullName evidence="5">Membralin</fullName>
    </recommendedName>
</protein>
<evidence type="ECO:0008006" key="5">
    <source>
        <dbReference type="Google" id="ProtNLM"/>
    </source>
</evidence>
<keyword evidence="2" id="KW-1133">Transmembrane helix</keyword>
<accession>A0AAX6GYV5</accession>
<feature type="compositionally biased region" description="Polar residues" evidence="1">
    <location>
        <begin position="602"/>
        <end position="624"/>
    </location>
</feature>
<keyword evidence="2" id="KW-0472">Membrane</keyword>
<dbReference type="GO" id="GO:0034976">
    <property type="term" value="P:response to endoplasmic reticulum stress"/>
    <property type="evidence" value="ECO:0007669"/>
    <property type="project" value="TreeGrafter"/>
</dbReference>
<sequence length="675" mass="77059">MDPEQTFLRVHARLSGMLSQLLTPRIRLVLEYVYLSVAVATFCLLVVMHTNFVQQPGCSNELSGIEFSEAQLVHIKITSGGLWAQVAVDQNMESLDMQQSSIKHQKASNADGDGFTILSTKFWSNWIGSGARRSKLIFKSWKGEKDFLEPKVEKTADTTFSKIVTDNTAVTSEIEELRKGSPTSVKESFKEALIHIGNRWNKHVSSVWENAKQLFGSCSQILKIARWNVLDNLKLSKMLRLEHLNSVLVQWLERRSEAFEPTYLYTSEKGYFLLPEEAKSRHNIQLINVTISAQNSCFGNRWQQLLINSFVGYDTILMNSLLSSPGQGYLYNYQTKEFYDLSYGHESSEGPAKFGDYFVTKCGVLTMSLFVFFTTTMSVSFTLRETQSRMLKFTVQLQHHARHQLPTFQLIFVHVIESLVFVPIMIGILFFLFEFYDDQLLAFLVLALVWLCELFTLISVRTPISMQFFPRFFLLYFLVFHIYFFSYAYGFSYLAFATTAAFMQHLILYFWNRFEVPALQRFIRARAQLQQQSGVQITSSTIYTSTLHIARVNVRNPNVAVADIQAGPGQFLRPINTAPDSLGPAESTRTEEPLAREDADPTTRNPLHYQSLNPEQRNETAPSTSSLNPFGSFLLWILGGASSDGIVSFFSMFRDVRDQPQDYNQAPQQENGQIT</sequence>
<dbReference type="PANTHER" id="PTHR21650">
    <property type="entry name" value="MEMBRALIN/KINETOCHORE PROTEIN NUF2"/>
    <property type="match status" value="1"/>
</dbReference>
<gene>
    <name evidence="3" type="ORF">M6B38_339670</name>
</gene>
<name>A0AAX6GYV5_IRIPA</name>
<keyword evidence="2" id="KW-0812">Transmembrane</keyword>
<evidence type="ECO:0000256" key="2">
    <source>
        <dbReference type="SAM" id="Phobius"/>
    </source>
</evidence>
<feature type="transmembrane region" description="Helical" evidence="2">
    <location>
        <begin position="439"/>
        <end position="456"/>
    </location>
</feature>
<dbReference type="GO" id="GO:1904294">
    <property type="term" value="P:positive regulation of ERAD pathway"/>
    <property type="evidence" value="ECO:0007669"/>
    <property type="project" value="TreeGrafter"/>
</dbReference>
<reference evidence="3" key="1">
    <citation type="journal article" date="2023" name="GigaByte">
        <title>Genome assembly of the bearded iris, Iris pallida Lam.</title>
        <authorList>
            <person name="Bruccoleri R.E."/>
            <person name="Oakeley E.J."/>
            <person name="Faust A.M.E."/>
            <person name="Altorfer M."/>
            <person name="Dessus-Babus S."/>
            <person name="Burckhardt D."/>
            <person name="Oertli M."/>
            <person name="Naumann U."/>
            <person name="Petersen F."/>
            <person name="Wong J."/>
        </authorList>
    </citation>
    <scope>NUCLEOTIDE SEQUENCE</scope>
    <source>
        <strain evidence="3">GSM-AAB239-AS_SAM_17_03QT</strain>
    </source>
</reference>
<dbReference type="Proteomes" id="UP001140949">
    <property type="component" value="Unassembled WGS sequence"/>
</dbReference>
<feature type="transmembrane region" description="Helical" evidence="2">
    <location>
        <begin position="32"/>
        <end position="52"/>
    </location>
</feature>
<dbReference type="Pfam" id="PF09746">
    <property type="entry name" value="Membralin"/>
    <property type="match status" value="1"/>
</dbReference>
<reference evidence="3" key="2">
    <citation type="submission" date="2023-04" db="EMBL/GenBank/DDBJ databases">
        <authorList>
            <person name="Bruccoleri R.E."/>
            <person name="Oakeley E.J."/>
            <person name="Faust A.-M."/>
            <person name="Dessus-Babus S."/>
            <person name="Altorfer M."/>
            <person name="Burckhardt D."/>
            <person name="Oertli M."/>
            <person name="Naumann U."/>
            <person name="Petersen F."/>
            <person name="Wong J."/>
        </authorList>
    </citation>
    <scope>NUCLEOTIDE SEQUENCE</scope>
    <source>
        <strain evidence="3">GSM-AAB239-AS_SAM_17_03QT</strain>
        <tissue evidence="3">Leaf</tissue>
    </source>
</reference>
<dbReference type="EMBL" id="JANAVB010014998">
    <property type="protein sequence ID" value="KAJ6833497.1"/>
    <property type="molecule type" value="Genomic_DNA"/>
</dbReference>
<comment type="caution">
    <text evidence="3">The sequence shown here is derived from an EMBL/GenBank/DDBJ whole genome shotgun (WGS) entry which is preliminary data.</text>
</comment>
<organism evidence="3 4">
    <name type="scientific">Iris pallida</name>
    <name type="common">Sweet iris</name>
    <dbReference type="NCBI Taxonomy" id="29817"/>
    <lineage>
        <taxon>Eukaryota</taxon>
        <taxon>Viridiplantae</taxon>
        <taxon>Streptophyta</taxon>
        <taxon>Embryophyta</taxon>
        <taxon>Tracheophyta</taxon>
        <taxon>Spermatophyta</taxon>
        <taxon>Magnoliopsida</taxon>
        <taxon>Liliopsida</taxon>
        <taxon>Asparagales</taxon>
        <taxon>Iridaceae</taxon>
        <taxon>Iridoideae</taxon>
        <taxon>Irideae</taxon>
        <taxon>Iris</taxon>
    </lineage>
</organism>
<proteinExistence type="predicted"/>
<feature type="transmembrane region" description="Helical" evidence="2">
    <location>
        <begin position="468"/>
        <end position="485"/>
    </location>
</feature>
<dbReference type="GO" id="GO:0005783">
    <property type="term" value="C:endoplasmic reticulum"/>
    <property type="evidence" value="ECO:0007669"/>
    <property type="project" value="TreeGrafter"/>
</dbReference>
<dbReference type="AlphaFoldDB" id="A0AAX6GYV5"/>
<feature type="region of interest" description="Disordered" evidence="1">
    <location>
        <begin position="575"/>
        <end position="624"/>
    </location>
</feature>
<evidence type="ECO:0000256" key="1">
    <source>
        <dbReference type="SAM" id="MobiDB-lite"/>
    </source>
</evidence>
<feature type="compositionally biased region" description="Basic and acidic residues" evidence="1">
    <location>
        <begin position="588"/>
        <end position="601"/>
    </location>
</feature>
<feature type="transmembrane region" description="Helical" evidence="2">
    <location>
        <begin position="363"/>
        <end position="383"/>
    </location>
</feature>